<dbReference type="SUPFAM" id="SSF53067">
    <property type="entry name" value="Actin-like ATPase domain"/>
    <property type="match status" value="2"/>
</dbReference>
<dbReference type="InterPro" id="IPR049067">
    <property type="entry name" value="MreB-like_C"/>
</dbReference>
<dbReference type="Gene3D" id="3.30.420.40">
    <property type="match status" value="2"/>
</dbReference>
<evidence type="ECO:0000259" key="1">
    <source>
        <dbReference type="Pfam" id="PF17989"/>
    </source>
</evidence>
<dbReference type="RefSeq" id="WP_054537178.1">
    <property type="nucleotide sequence ID" value="NZ_LGKP01000040.1"/>
</dbReference>
<dbReference type="Proteomes" id="UP000050277">
    <property type="component" value="Unassembled WGS sequence"/>
</dbReference>
<gene>
    <name evidence="3" type="ORF">SE18_24885</name>
</gene>
<dbReference type="EMBL" id="LGKP01000040">
    <property type="protein sequence ID" value="KPL80288.1"/>
    <property type="molecule type" value="Genomic_DNA"/>
</dbReference>
<name>A0A0P6XCM5_9CHLR</name>
<evidence type="ECO:0000313" key="4">
    <source>
        <dbReference type="Proteomes" id="UP000050277"/>
    </source>
</evidence>
<keyword evidence="4" id="KW-1185">Reference proteome</keyword>
<proteinExistence type="predicted"/>
<evidence type="ECO:0000313" key="3">
    <source>
        <dbReference type="EMBL" id="KPL80288.1"/>
    </source>
</evidence>
<accession>A0A0P6XCM5</accession>
<protein>
    <submittedName>
        <fullName evidence="3">Uncharacterized protein</fullName>
    </submittedName>
</protein>
<organism evidence="3 4">
    <name type="scientific">Herpetosiphon geysericola</name>
    <dbReference type="NCBI Taxonomy" id="70996"/>
    <lineage>
        <taxon>Bacteria</taxon>
        <taxon>Bacillati</taxon>
        <taxon>Chloroflexota</taxon>
        <taxon>Chloroflexia</taxon>
        <taxon>Herpetosiphonales</taxon>
        <taxon>Herpetosiphonaceae</taxon>
        <taxon>Herpetosiphon</taxon>
    </lineage>
</organism>
<comment type="caution">
    <text evidence="3">The sequence shown here is derived from an EMBL/GenBank/DDBJ whole genome shotgun (WGS) entry which is preliminary data.</text>
</comment>
<dbReference type="InterPro" id="IPR043129">
    <property type="entry name" value="ATPase_NBD"/>
</dbReference>
<dbReference type="Pfam" id="PF21522">
    <property type="entry name" value="MreB-like_C"/>
    <property type="match status" value="1"/>
</dbReference>
<feature type="domain" description="Actin homologue MreB-like C-terminal" evidence="2">
    <location>
        <begin position="176"/>
        <end position="289"/>
    </location>
</feature>
<feature type="domain" description="Actin-like protein N-terminal" evidence="1">
    <location>
        <begin position="10"/>
        <end position="150"/>
    </location>
</feature>
<dbReference type="OrthoDB" id="143961at2"/>
<sequence length="329" mass="35332">MTAIAHGANIGHGYVKYTINTGDHEETIIFPALVAPASSTDGNLHDVPTVEVHGTLWWTGEDALLHPAPISLRSQQRLYDRHIIPALVKGALQRLKQPCGGACVTGLPAAWSGERDLAVALGSRLRDAVVTQYYHGTTLKTGIRVISEPLGALYGVLLDPSGAIARSGYELSRVGVIDLGHNTVDACIVQAMNVVPESAISFELGSANPLQQLQTKISGRYNLDLTLHEVDRAVRAGYVEVAGEECDLPTGWDRPWLANGHQVADALVRAWGSGAKLAAIIVAGGGAEMPMLVQAIQQRFRQTIVAPNPQTAIARGYARRARRYEEFGQ</sequence>
<dbReference type="InterPro" id="IPR040607">
    <property type="entry name" value="ALP_N"/>
</dbReference>
<dbReference type="CDD" id="cd24025">
    <property type="entry name" value="ASKHA_NBD_ParM_pCBH-like"/>
    <property type="match status" value="1"/>
</dbReference>
<reference evidence="3 4" key="1">
    <citation type="submission" date="2015-07" db="EMBL/GenBank/DDBJ databases">
        <title>Whole genome sequence of Herpetosiphon geysericola DSM 7119.</title>
        <authorList>
            <person name="Hemp J."/>
            <person name="Ward L.M."/>
            <person name="Pace L.A."/>
            <person name="Fischer W.W."/>
        </authorList>
    </citation>
    <scope>NUCLEOTIDE SEQUENCE [LARGE SCALE GENOMIC DNA]</scope>
    <source>
        <strain evidence="3 4">DSM 7119</strain>
    </source>
</reference>
<dbReference type="STRING" id="70996.SE18_24885"/>
<dbReference type="Pfam" id="PF17989">
    <property type="entry name" value="ALP_N"/>
    <property type="match status" value="1"/>
</dbReference>
<evidence type="ECO:0000259" key="2">
    <source>
        <dbReference type="Pfam" id="PF21522"/>
    </source>
</evidence>
<dbReference type="AlphaFoldDB" id="A0A0P6XCM5"/>